<feature type="region of interest" description="Disordered" evidence="1">
    <location>
        <begin position="1"/>
        <end position="49"/>
    </location>
</feature>
<sequence>MSRHLANQKNNHSISSIPALLKHQKLRQKTDTSQPLQHQALRPNSIKDYPSKKVRVNLALSS</sequence>
<reference evidence="2 3" key="1">
    <citation type="journal article" date="2008" name="PLoS ONE">
        <title>Genome sequence of a lancefield group C Streptococcus zooepidemicus strain causing epidemic nephritis: new information about an old disease.</title>
        <authorList>
            <person name="Beres S.B."/>
            <person name="Sesso R."/>
            <person name="Pinto S.W.L."/>
            <person name="Hoe N.P."/>
            <person name="Porcella S.F."/>
            <person name="Deleo F.R."/>
            <person name="Musser J.M."/>
        </authorList>
    </citation>
    <scope>NUCLEOTIDE SEQUENCE [LARGE SCALE GENOMIC DNA]</scope>
    <source>
        <strain evidence="2 3">MGCS10565</strain>
    </source>
</reference>
<evidence type="ECO:0000313" key="3">
    <source>
        <dbReference type="Proteomes" id="UP000001873"/>
    </source>
</evidence>
<dbReference type="EMBL" id="CP001129">
    <property type="protein sequence ID" value="ACG62004.1"/>
    <property type="molecule type" value="Genomic_DNA"/>
</dbReference>
<gene>
    <name evidence="2" type="ordered locus">Sez_0637</name>
</gene>
<accession>B4U1Y7</accession>
<proteinExistence type="predicted"/>
<name>B4U1Y7_STREM</name>
<dbReference type="Proteomes" id="UP000001873">
    <property type="component" value="Chromosome"/>
</dbReference>
<evidence type="ECO:0000256" key="1">
    <source>
        <dbReference type="SAM" id="MobiDB-lite"/>
    </source>
</evidence>
<dbReference type="KEGG" id="sez:Sez_0637"/>
<feature type="compositionally biased region" description="Polar residues" evidence="1">
    <location>
        <begin position="1"/>
        <end position="16"/>
    </location>
</feature>
<dbReference type="HOGENOM" id="CLU_2902183_0_0_9"/>
<dbReference type="AlphaFoldDB" id="B4U1Y7"/>
<evidence type="ECO:0000313" key="2">
    <source>
        <dbReference type="EMBL" id="ACG62004.1"/>
    </source>
</evidence>
<organism evidence="2 3">
    <name type="scientific">Streptococcus equi subsp. zooepidemicus (strain MGCS10565)</name>
    <dbReference type="NCBI Taxonomy" id="552526"/>
    <lineage>
        <taxon>Bacteria</taxon>
        <taxon>Bacillati</taxon>
        <taxon>Bacillota</taxon>
        <taxon>Bacilli</taxon>
        <taxon>Lactobacillales</taxon>
        <taxon>Streptococcaceae</taxon>
        <taxon>Streptococcus</taxon>
    </lineage>
</organism>
<protein>
    <submittedName>
        <fullName evidence="2">Uncharacterized protein</fullName>
    </submittedName>
</protein>